<dbReference type="InterPro" id="IPR035965">
    <property type="entry name" value="PAS-like_dom_sf"/>
</dbReference>
<dbReference type="InterPro" id="IPR003594">
    <property type="entry name" value="HATPase_dom"/>
</dbReference>
<dbReference type="SUPFAM" id="SSF55874">
    <property type="entry name" value="ATPase domain of HSP90 chaperone/DNA topoisomerase II/histidine kinase"/>
    <property type="match status" value="1"/>
</dbReference>
<reference evidence="12" key="1">
    <citation type="submission" date="2018-06" db="EMBL/GenBank/DDBJ databases">
        <authorList>
            <person name="Zhirakovskaya E."/>
        </authorList>
    </citation>
    <scope>NUCLEOTIDE SEQUENCE</scope>
</reference>
<dbReference type="InterPro" id="IPR003661">
    <property type="entry name" value="HisK_dim/P_dom"/>
</dbReference>
<evidence type="ECO:0000256" key="4">
    <source>
        <dbReference type="ARBA" id="ARBA00022777"/>
    </source>
</evidence>
<dbReference type="SMART" id="SM00388">
    <property type="entry name" value="HisKA"/>
    <property type="match status" value="1"/>
</dbReference>
<dbReference type="FunFam" id="1.10.287.130:FF:000037">
    <property type="entry name" value="Hybrid sensor histidine kinase/response regulator"/>
    <property type="match status" value="1"/>
</dbReference>
<feature type="domain" description="Histidine kinase" evidence="9">
    <location>
        <begin position="477"/>
        <end position="710"/>
    </location>
</feature>
<protein>
    <submittedName>
        <fullName evidence="12">Sensory box histidine kinase/response regulator</fullName>
    </submittedName>
</protein>
<dbReference type="InterPro" id="IPR036890">
    <property type="entry name" value="HATPase_C_sf"/>
</dbReference>
<dbReference type="Pfam" id="PF00512">
    <property type="entry name" value="HisKA"/>
    <property type="match status" value="1"/>
</dbReference>
<dbReference type="CDD" id="cd00130">
    <property type="entry name" value="PAS"/>
    <property type="match status" value="2"/>
</dbReference>
<keyword evidence="6" id="KW-0902">Two-component regulatory system</keyword>
<keyword evidence="8" id="KW-1133">Transmembrane helix</keyword>
<evidence type="ECO:0000259" key="9">
    <source>
        <dbReference type="PROSITE" id="PS50109"/>
    </source>
</evidence>
<keyword evidence="8" id="KW-0812">Transmembrane</keyword>
<dbReference type="GO" id="GO:0000155">
    <property type="term" value="F:phosphorelay sensor kinase activity"/>
    <property type="evidence" value="ECO:0007669"/>
    <property type="project" value="InterPro"/>
</dbReference>
<keyword evidence="1" id="KW-0597">Phosphoprotein</keyword>
<evidence type="ECO:0000256" key="8">
    <source>
        <dbReference type="SAM" id="Phobius"/>
    </source>
</evidence>
<keyword evidence="8" id="KW-0472">Membrane</keyword>
<dbReference type="InterPro" id="IPR011006">
    <property type="entry name" value="CheY-like_superfamily"/>
</dbReference>
<dbReference type="InterPro" id="IPR013656">
    <property type="entry name" value="PAS_4"/>
</dbReference>
<organism evidence="12">
    <name type="scientific">hydrothermal vent metagenome</name>
    <dbReference type="NCBI Taxonomy" id="652676"/>
    <lineage>
        <taxon>unclassified sequences</taxon>
        <taxon>metagenomes</taxon>
        <taxon>ecological metagenomes</taxon>
    </lineage>
</organism>
<dbReference type="PANTHER" id="PTHR43065:SF42">
    <property type="entry name" value="TWO-COMPONENT SENSOR PPRA"/>
    <property type="match status" value="1"/>
</dbReference>
<gene>
    <name evidence="12" type="ORF">MNBD_ALPHA09-682</name>
</gene>
<name>A0A3B0SZ67_9ZZZZ</name>
<dbReference type="Pfam" id="PF00072">
    <property type="entry name" value="Response_reg"/>
    <property type="match status" value="1"/>
</dbReference>
<dbReference type="GO" id="GO:0005524">
    <property type="term" value="F:ATP binding"/>
    <property type="evidence" value="ECO:0007669"/>
    <property type="project" value="UniProtKB-KW"/>
</dbReference>
<feature type="domain" description="Response regulatory" evidence="10">
    <location>
        <begin position="763"/>
        <end position="879"/>
    </location>
</feature>
<dbReference type="InterPro" id="IPR013767">
    <property type="entry name" value="PAS_fold"/>
</dbReference>
<feature type="transmembrane region" description="Helical" evidence="8">
    <location>
        <begin position="65"/>
        <end position="92"/>
    </location>
</feature>
<dbReference type="Gene3D" id="3.30.565.10">
    <property type="entry name" value="Histidine kinase-like ATPase, C-terminal domain"/>
    <property type="match status" value="1"/>
</dbReference>
<evidence type="ECO:0000256" key="1">
    <source>
        <dbReference type="ARBA" id="ARBA00022553"/>
    </source>
</evidence>
<sequence length="881" mass="94116">MVDSSEPDLGRTATGAGIDGGGPAKTARAYAPPSDRFRRVLLVALALALAIVGAGLAMRPEGGAFALVALGVLAAIGLAALFATAMGILGLAPDTAGEVRALVTDSLDTGIAVADETGRVVYANAAYAGFVGQNTRTPEGALADVADAAEPLYRLCEAARSGRPHVEDIRLVKADAAEPRWLRFSAAPAVGQSGRYTVWRVADISGEASRQEDTFHELQQIINYLDHAPAGFFSLGSQGRVAYVNATLASWLGLSLDRTTGGALRVDDIAAPDAVAALCDIKPVRSGAKVERIDIDLTKADGSRLPVHVIHRVTFDAKKRMLFSRSLVLERHAMPADADSIRAVETRFLGFFGTAPIGIAMIDAGGAINRCNPAFTRLFGIGNLKGKSIVDLVDENGRAKLVPVLQQGRLGKATAEPIEISFGRDRVGQIYFSVLDYSPARAGGLLVYAIDRTEQRQLESQISQGAKMQAVGQLAGGVAHDFNNLLTAIIGFSDLLLANHRPTDPSFQDIMNIRQNANRAAALVRQLLAFSRQQTLLPEVVQITDVITDISALLNRLLGEKIELDVSHNRDLWPVHTDVNQFEQVIVNLVVNARDAMAGGGCVKIRTTNVSAEELTGRSGDEQNDTDLQKSVMPAADFVEISVSDTGIGMEKDIMEKVFNPFFTTKEIGKGTGLGLSTVYGIVKQTRGFIFVESEPGKGTTFSVYLPRHIGTLVEETGPAPAVVPIGNRLQIGAVETGSAAPVAAAKKPEKRPPPSDLTGTGTILLVEDEDAVRTFSCRALESKGYTMLAAASGEEALEIAEENEGTIDLVISDVIMPEMDGPTLVKELQKRYSALKIIFISGYAEAEFRKSVADNEDFDFLPKPFSLKQLAEIVKMKMES</sequence>
<dbReference type="Gene3D" id="3.30.450.20">
    <property type="entry name" value="PAS domain"/>
    <property type="match status" value="3"/>
</dbReference>
<dbReference type="Pfam" id="PF00989">
    <property type="entry name" value="PAS"/>
    <property type="match status" value="1"/>
</dbReference>
<evidence type="ECO:0000256" key="2">
    <source>
        <dbReference type="ARBA" id="ARBA00022679"/>
    </source>
</evidence>
<evidence type="ECO:0000256" key="5">
    <source>
        <dbReference type="ARBA" id="ARBA00022840"/>
    </source>
</evidence>
<dbReference type="Pfam" id="PF13426">
    <property type="entry name" value="PAS_9"/>
    <property type="match status" value="1"/>
</dbReference>
<dbReference type="SUPFAM" id="SSF52172">
    <property type="entry name" value="CheY-like"/>
    <property type="match status" value="1"/>
</dbReference>
<evidence type="ECO:0000256" key="7">
    <source>
        <dbReference type="SAM" id="MobiDB-lite"/>
    </source>
</evidence>
<dbReference type="CDD" id="cd00082">
    <property type="entry name" value="HisKA"/>
    <property type="match status" value="1"/>
</dbReference>
<dbReference type="Pfam" id="PF02518">
    <property type="entry name" value="HATPase_c"/>
    <property type="match status" value="1"/>
</dbReference>
<dbReference type="SUPFAM" id="SSF47384">
    <property type="entry name" value="Homodimeric domain of signal transducing histidine kinase"/>
    <property type="match status" value="1"/>
</dbReference>
<dbReference type="Pfam" id="PF08448">
    <property type="entry name" value="PAS_4"/>
    <property type="match status" value="1"/>
</dbReference>
<dbReference type="EMBL" id="UOEM01000031">
    <property type="protein sequence ID" value="VAW11345.1"/>
    <property type="molecule type" value="Genomic_DNA"/>
</dbReference>
<dbReference type="PROSITE" id="PS50110">
    <property type="entry name" value="RESPONSE_REGULATORY"/>
    <property type="match status" value="1"/>
</dbReference>
<dbReference type="InterPro" id="IPR000014">
    <property type="entry name" value="PAS"/>
</dbReference>
<dbReference type="Gene3D" id="1.10.287.130">
    <property type="match status" value="1"/>
</dbReference>
<dbReference type="SMART" id="SM00091">
    <property type="entry name" value="PAS"/>
    <property type="match status" value="3"/>
</dbReference>
<dbReference type="NCBIfam" id="TIGR00229">
    <property type="entry name" value="sensory_box"/>
    <property type="match status" value="1"/>
</dbReference>
<feature type="domain" description="PAS" evidence="11">
    <location>
        <begin position="217"/>
        <end position="273"/>
    </location>
</feature>
<dbReference type="SMART" id="SM00387">
    <property type="entry name" value="HATPase_c"/>
    <property type="match status" value="1"/>
</dbReference>
<dbReference type="PROSITE" id="PS50109">
    <property type="entry name" value="HIS_KIN"/>
    <property type="match status" value="1"/>
</dbReference>
<dbReference type="SUPFAM" id="SSF55785">
    <property type="entry name" value="PYP-like sensor domain (PAS domain)"/>
    <property type="match status" value="3"/>
</dbReference>
<dbReference type="PANTHER" id="PTHR43065">
    <property type="entry name" value="SENSOR HISTIDINE KINASE"/>
    <property type="match status" value="1"/>
</dbReference>
<evidence type="ECO:0000256" key="6">
    <source>
        <dbReference type="ARBA" id="ARBA00023012"/>
    </source>
</evidence>
<dbReference type="PRINTS" id="PR00344">
    <property type="entry name" value="BCTRLSENSOR"/>
</dbReference>
<dbReference type="Gene3D" id="3.40.50.2300">
    <property type="match status" value="1"/>
</dbReference>
<keyword evidence="5" id="KW-0067">ATP-binding</keyword>
<keyword evidence="4 12" id="KW-0418">Kinase</keyword>
<dbReference type="InterPro" id="IPR004358">
    <property type="entry name" value="Sig_transdc_His_kin-like_C"/>
</dbReference>
<dbReference type="InterPro" id="IPR036097">
    <property type="entry name" value="HisK_dim/P_sf"/>
</dbReference>
<dbReference type="PROSITE" id="PS50112">
    <property type="entry name" value="PAS"/>
    <property type="match status" value="1"/>
</dbReference>
<dbReference type="InterPro" id="IPR005467">
    <property type="entry name" value="His_kinase_dom"/>
</dbReference>
<proteinExistence type="predicted"/>
<dbReference type="AlphaFoldDB" id="A0A3B0SZ67"/>
<evidence type="ECO:0000259" key="10">
    <source>
        <dbReference type="PROSITE" id="PS50110"/>
    </source>
</evidence>
<evidence type="ECO:0000313" key="12">
    <source>
        <dbReference type="EMBL" id="VAW11345.1"/>
    </source>
</evidence>
<feature type="transmembrane region" description="Helical" evidence="8">
    <location>
        <begin position="40"/>
        <end position="58"/>
    </location>
</feature>
<evidence type="ECO:0000259" key="11">
    <source>
        <dbReference type="PROSITE" id="PS50112"/>
    </source>
</evidence>
<dbReference type="InterPro" id="IPR001789">
    <property type="entry name" value="Sig_transdc_resp-reg_receiver"/>
</dbReference>
<dbReference type="SMART" id="SM00448">
    <property type="entry name" value="REC"/>
    <property type="match status" value="1"/>
</dbReference>
<evidence type="ECO:0000256" key="3">
    <source>
        <dbReference type="ARBA" id="ARBA00022741"/>
    </source>
</evidence>
<keyword evidence="2" id="KW-0808">Transferase</keyword>
<keyword evidence="3" id="KW-0547">Nucleotide-binding</keyword>
<accession>A0A3B0SZ67</accession>
<feature type="region of interest" description="Disordered" evidence="7">
    <location>
        <begin position="1"/>
        <end position="30"/>
    </location>
</feature>
<dbReference type="GO" id="GO:0006355">
    <property type="term" value="P:regulation of DNA-templated transcription"/>
    <property type="evidence" value="ECO:0007669"/>
    <property type="project" value="InterPro"/>
</dbReference>